<sequence length="75" mass="8614">MSLSLRQMTKFFTNLCSIDSHLSFNQVLVLKSRNISQKSKASCCRSRLDEITFSFYFTIAKSLQIPKLVFGENKS</sequence>
<dbReference type="AlphaFoldDB" id="A0A1J1J2Z3"/>
<name>A0A1J1J2Z3_9DIPT</name>
<proteinExistence type="predicted"/>
<keyword evidence="2" id="KW-1185">Reference proteome</keyword>
<reference evidence="1 2" key="1">
    <citation type="submission" date="2015-04" db="EMBL/GenBank/DDBJ databases">
        <authorList>
            <person name="Syromyatnikov M.Y."/>
            <person name="Popov V.N."/>
        </authorList>
    </citation>
    <scope>NUCLEOTIDE SEQUENCE [LARGE SCALE GENOMIC DNA]</scope>
</reference>
<evidence type="ECO:0000313" key="1">
    <source>
        <dbReference type="EMBL" id="CRL05838.1"/>
    </source>
</evidence>
<dbReference type="EMBL" id="CVRI01000065">
    <property type="protein sequence ID" value="CRL05838.1"/>
    <property type="molecule type" value="Genomic_DNA"/>
</dbReference>
<protein>
    <submittedName>
        <fullName evidence="1">CLUMA_CG018865, isoform A</fullName>
    </submittedName>
</protein>
<dbReference type="Proteomes" id="UP000183832">
    <property type="component" value="Unassembled WGS sequence"/>
</dbReference>
<gene>
    <name evidence="1" type="ORF">CLUMA_CG018865</name>
</gene>
<accession>A0A1J1J2Z3</accession>
<evidence type="ECO:0000313" key="2">
    <source>
        <dbReference type="Proteomes" id="UP000183832"/>
    </source>
</evidence>
<organism evidence="1 2">
    <name type="scientific">Clunio marinus</name>
    <dbReference type="NCBI Taxonomy" id="568069"/>
    <lineage>
        <taxon>Eukaryota</taxon>
        <taxon>Metazoa</taxon>
        <taxon>Ecdysozoa</taxon>
        <taxon>Arthropoda</taxon>
        <taxon>Hexapoda</taxon>
        <taxon>Insecta</taxon>
        <taxon>Pterygota</taxon>
        <taxon>Neoptera</taxon>
        <taxon>Endopterygota</taxon>
        <taxon>Diptera</taxon>
        <taxon>Nematocera</taxon>
        <taxon>Chironomoidea</taxon>
        <taxon>Chironomidae</taxon>
        <taxon>Clunio</taxon>
    </lineage>
</organism>